<dbReference type="Proteomes" id="UP001608902">
    <property type="component" value="Unassembled WGS sequence"/>
</dbReference>
<protein>
    <submittedName>
        <fullName evidence="2">Uncharacterized protein</fullName>
    </submittedName>
</protein>
<evidence type="ECO:0000313" key="2">
    <source>
        <dbReference type="EMBL" id="MFH4981605.1"/>
    </source>
</evidence>
<accession>A0ABD6ENR4</accession>
<comment type="caution">
    <text evidence="2">The sequence shown here is derived from an EMBL/GenBank/DDBJ whole genome shotgun (WGS) entry which is preliminary data.</text>
</comment>
<reference evidence="2 3" key="1">
    <citation type="submission" date="2024-08" db="EMBL/GenBank/DDBJ databases">
        <title>Gnathostoma spinigerum genome.</title>
        <authorList>
            <person name="Gonzalez-Bertolin B."/>
            <person name="Monzon S."/>
            <person name="Zaballos A."/>
            <person name="Jimenez P."/>
            <person name="Dekumyoy P."/>
            <person name="Varona S."/>
            <person name="Cuesta I."/>
            <person name="Sumanam S."/>
            <person name="Adisakwattana P."/>
            <person name="Gasser R.B."/>
            <person name="Hernandez-Gonzalez A."/>
            <person name="Young N.D."/>
            <person name="Perteguer M.J."/>
        </authorList>
    </citation>
    <scope>NUCLEOTIDE SEQUENCE [LARGE SCALE GENOMIC DNA]</scope>
    <source>
        <strain evidence="2">AL3</strain>
        <tissue evidence="2">Liver</tissue>
    </source>
</reference>
<dbReference type="AlphaFoldDB" id="A0ABD6ENR4"/>
<feature type="compositionally biased region" description="Basic and acidic residues" evidence="1">
    <location>
        <begin position="44"/>
        <end position="55"/>
    </location>
</feature>
<evidence type="ECO:0000313" key="3">
    <source>
        <dbReference type="Proteomes" id="UP001608902"/>
    </source>
</evidence>
<evidence type="ECO:0000256" key="1">
    <source>
        <dbReference type="SAM" id="MobiDB-lite"/>
    </source>
</evidence>
<proteinExistence type="predicted"/>
<sequence>MFTLCFVSGAGRIEAPLPETLWETVSTEISTLRSRDQGQTTEENELHVKASEESATRNSSRNIATCSTNSNNSGGGSSRSSSRWRHDDIPKEKIITIFQTELAKLREQVE</sequence>
<keyword evidence="3" id="KW-1185">Reference proteome</keyword>
<dbReference type="EMBL" id="JBGFUD010007531">
    <property type="protein sequence ID" value="MFH4981605.1"/>
    <property type="molecule type" value="Genomic_DNA"/>
</dbReference>
<feature type="region of interest" description="Disordered" evidence="1">
    <location>
        <begin position="31"/>
        <end position="87"/>
    </location>
</feature>
<name>A0ABD6ENR4_9BILA</name>
<feature type="compositionally biased region" description="Polar residues" evidence="1">
    <location>
        <begin position="56"/>
        <end position="66"/>
    </location>
</feature>
<organism evidence="2 3">
    <name type="scientific">Gnathostoma spinigerum</name>
    <dbReference type="NCBI Taxonomy" id="75299"/>
    <lineage>
        <taxon>Eukaryota</taxon>
        <taxon>Metazoa</taxon>
        <taxon>Ecdysozoa</taxon>
        <taxon>Nematoda</taxon>
        <taxon>Chromadorea</taxon>
        <taxon>Rhabditida</taxon>
        <taxon>Spirurina</taxon>
        <taxon>Gnathostomatomorpha</taxon>
        <taxon>Gnathostomatoidea</taxon>
        <taxon>Gnathostomatidae</taxon>
        <taxon>Gnathostoma</taxon>
    </lineage>
</organism>
<gene>
    <name evidence="2" type="ORF">AB6A40_008314</name>
</gene>
<feature type="compositionally biased region" description="Polar residues" evidence="1">
    <location>
        <begin position="31"/>
        <end position="41"/>
    </location>
</feature>